<feature type="transmembrane region" description="Helical" evidence="1">
    <location>
        <begin position="21"/>
        <end position="38"/>
    </location>
</feature>
<keyword evidence="1" id="KW-0472">Membrane</keyword>
<dbReference type="STRING" id="1239962.C943_01851"/>
<accession>M7XTT9</accession>
<dbReference type="Proteomes" id="UP000010953">
    <property type="component" value="Unassembled WGS sequence"/>
</dbReference>
<organism evidence="2 3">
    <name type="scientific">Mariniradius saccharolyticus AK6</name>
    <dbReference type="NCBI Taxonomy" id="1239962"/>
    <lineage>
        <taxon>Bacteria</taxon>
        <taxon>Pseudomonadati</taxon>
        <taxon>Bacteroidota</taxon>
        <taxon>Cytophagia</taxon>
        <taxon>Cytophagales</taxon>
        <taxon>Cyclobacteriaceae</taxon>
        <taxon>Mariniradius</taxon>
    </lineage>
</organism>
<evidence type="ECO:0000313" key="3">
    <source>
        <dbReference type="Proteomes" id="UP000010953"/>
    </source>
</evidence>
<dbReference type="EMBL" id="AMZY02000017">
    <property type="protein sequence ID" value="EMS31892.1"/>
    <property type="molecule type" value="Genomic_DNA"/>
</dbReference>
<dbReference type="AlphaFoldDB" id="M7XTT9"/>
<protein>
    <submittedName>
        <fullName evidence="2">Uncharacterized protein</fullName>
    </submittedName>
</protein>
<keyword evidence="1" id="KW-0812">Transmembrane</keyword>
<evidence type="ECO:0000313" key="2">
    <source>
        <dbReference type="EMBL" id="EMS31892.1"/>
    </source>
</evidence>
<comment type="caution">
    <text evidence="2">The sequence shown here is derived from an EMBL/GenBank/DDBJ whole genome shotgun (WGS) entry which is preliminary data.</text>
</comment>
<dbReference type="InParanoid" id="M7XTT9"/>
<gene>
    <name evidence="2" type="ORF">C943_01851</name>
</gene>
<evidence type="ECO:0000256" key="1">
    <source>
        <dbReference type="SAM" id="Phobius"/>
    </source>
</evidence>
<sequence length="39" mass="4540">MGSQSLEQPIMPATANRRTTGIRVLTFGYFFMMLSYLYF</sequence>
<keyword evidence="3" id="KW-1185">Reference proteome</keyword>
<keyword evidence="1" id="KW-1133">Transmembrane helix</keyword>
<name>M7XTT9_9BACT</name>
<reference evidence="2" key="1">
    <citation type="submission" date="2013-01" db="EMBL/GenBank/DDBJ databases">
        <title>Genome assembly of Mariniradius saccharolyticus AK6.</title>
        <authorList>
            <person name="Vaidya B."/>
            <person name="Khatri I."/>
            <person name="Tanuku N.R.S."/>
            <person name="Subramanian S."/>
            <person name="Pinnaka A."/>
        </authorList>
    </citation>
    <scope>NUCLEOTIDE SEQUENCE [LARGE SCALE GENOMIC DNA]</scope>
    <source>
        <strain evidence="2">AK6</strain>
    </source>
</reference>
<proteinExistence type="predicted"/>